<gene>
    <name evidence="6" type="ORF">CEN89_335</name>
</gene>
<sequence length="860" mass="91400">MRKIMKKIKRFFIHLSMLGLVLQMSGLANLGLAAQTAQAANTIVINEIRIAGSSADDEFIELYNPTASPIDLSALPLKIHIVSSTGNDENRTLTFINTTISANGFFLIGPSSGYNGTVNLDATYSASSGNMLVNNGSAYISTSISANTDIIDQINWGTTGVLANPANYVSWGRVPDGKDTDSASDWVMFSALGAGGTANGGYPTPGESNVPSFVFVLPTSPAYTKENTYTISGEATKNRTIRIYDQNGTELSSQTSDAATGTFSFIVNLTANQTNNFSLTVENGIQTKSLLTQISIINETAAPTSTVATDGFYGPNTWIGISGTASDAGSGINQVKITLQRMSDLQYWNRTGWGVASSELTAAGAESWSYALDKANLTDGVTYEIKAKATDKAGNTEATSTATFTYDTTAPTGTIVVNSGKPATHSREVVLTITGYDATAGINEMRISEDKTFSAGAPAWENFSTSKNFTLSSASGSKQVYVQLKDRAGNVSADEIFDSITYIAGLVNDEINIPTTAILSAGGQLNATAEYGAEMTVSSQTQGTVFASIATYKSNPGTLLENQGIVVVGGNYYDFSLDNDTAFPSTIRIYYTQPSLMKAGITNESQIVGMYYYDSDLQKWLSYAGAVVNTTNFNGYEGYVEVIVSRLTPIVIAADITAPEAPANFKAESGDQQVKLSWNTVSDAVSYIIRYRVKSSISSYSQAEVSKDKTETTISGLNDGTEYEFAVSAKDKAGNISAFAIVAAATNPSAPTTLPTATVVLASTEVSAKVAEVVNDKKTEELVKTEEPVKQVKSAEDENGASATDTDRKRLIVALVILVIAIAAGIGGYYLYEWWVSKPEGAETSVKKTKKKGGKNNGRW</sequence>
<dbReference type="InterPro" id="IPR001322">
    <property type="entry name" value="Lamin_tail_dom"/>
</dbReference>
<feature type="domain" description="Fibronectin type-III" evidence="4">
    <location>
        <begin position="658"/>
        <end position="750"/>
    </location>
</feature>
<evidence type="ECO:0000259" key="5">
    <source>
        <dbReference type="PROSITE" id="PS51841"/>
    </source>
</evidence>
<evidence type="ECO:0000256" key="3">
    <source>
        <dbReference type="SAM" id="SignalP"/>
    </source>
</evidence>
<reference evidence="6 7" key="1">
    <citation type="submission" date="2017-07" db="EMBL/GenBank/DDBJ databases">
        <title>Mechanisms for carbon and nitrogen cycling indicate functional differentiation within the Candidate Phyla Radiation.</title>
        <authorList>
            <person name="Danczak R.E."/>
            <person name="Johnston M.D."/>
            <person name="Kenah C."/>
            <person name="Slattery M."/>
            <person name="Wrighton K.C."/>
            <person name="Wilkins M.J."/>
        </authorList>
    </citation>
    <scope>NUCLEOTIDE SEQUENCE [LARGE SCALE GENOMIC DNA]</scope>
    <source>
        <strain evidence="6">Licking1014_7</strain>
    </source>
</reference>
<protein>
    <recommendedName>
        <fullName evidence="8">Fibronectin type-III domain-containing protein</fullName>
    </recommendedName>
</protein>
<keyword evidence="3" id="KW-0732">Signal</keyword>
<evidence type="ECO:0000256" key="1">
    <source>
        <dbReference type="ARBA" id="ARBA00022737"/>
    </source>
</evidence>
<feature type="domain" description="LTD" evidence="5">
    <location>
        <begin position="31"/>
        <end position="191"/>
    </location>
</feature>
<dbReference type="InterPro" id="IPR036116">
    <property type="entry name" value="FN3_sf"/>
</dbReference>
<evidence type="ECO:0000259" key="4">
    <source>
        <dbReference type="PROSITE" id="PS50853"/>
    </source>
</evidence>
<dbReference type="PROSITE" id="PS51841">
    <property type="entry name" value="LTD"/>
    <property type="match status" value="1"/>
</dbReference>
<feature type="signal peptide" evidence="3">
    <location>
        <begin position="1"/>
        <end position="39"/>
    </location>
</feature>
<dbReference type="InterPro" id="IPR013783">
    <property type="entry name" value="Ig-like_fold"/>
</dbReference>
<keyword evidence="1" id="KW-0677">Repeat</keyword>
<dbReference type="PANTHER" id="PTHR13817">
    <property type="entry name" value="TITIN"/>
    <property type="match status" value="1"/>
</dbReference>
<dbReference type="EMBL" id="VMGK01000009">
    <property type="protein sequence ID" value="TSC92970.1"/>
    <property type="molecule type" value="Genomic_DNA"/>
</dbReference>
<dbReference type="InterPro" id="IPR050964">
    <property type="entry name" value="Striated_Muscle_Regulatory"/>
</dbReference>
<dbReference type="InterPro" id="IPR003961">
    <property type="entry name" value="FN3_dom"/>
</dbReference>
<name>A0A554LJD5_9BACT</name>
<dbReference type="Pfam" id="PF00932">
    <property type="entry name" value="LTD"/>
    <property type="match status" value="1"/>
</dbReference>
<evidence type="ECO:0008006" key="8">
    <source>
        <dbReference type="Google" id="ProtNLM"/>
    </source>
</evidence>
<dbReference type="PROSITE" id="PS50853">
    <property type="entry name" value="FN3"/>
    <property type="match status" value="1"/>
</dbReference>
<accession>A0A554LJD5</accession>
<keyword evidence="2" id="KW-0472">Membrane</keyword>
<evidence type="ECO:0000313" key="6">
    <source>
        <dbReference type="EMBL" id="TSC92970.1"/>
    </source>
</evidence>
<dbReference type="SMART" id="SM00060">
    <property type="entry name" value="FN3"/>
    <property type="match status" value="1"/>
</dbReference>
<dbReference type="SUPFAM" id="SSF49265">
    <property type="entry name" value="Fibronectin type III"/>
    <property type="match status" value="1"/>
</dbReference>
<feature type="transmembrane region" description="Helical" evidence="2">
    <location>
        <begin position="811"/>
        <end position="832"/>
    </location>
</feature>
<dbReference type="CDD" id="cd00063">
    <property type="entry name" value="FN3"/>
    <property type="match status" value="1"/>
</dbReference>
<dbReference type="Gene3D" id="2.60.40.10">
    <property type="entry name" value="Immunoglobulins"/>
    <property type="match status" value="3"/>
</dbReference>
<evidence type="ECO:0000256" key="2">
    <source>
        <dbReference type="SAM" id="Phobius"/>
    </source>
</evidence>
<organism evidence="6 7">
    <name type="scientific">Candidatus Berkelbacteria bacterium Licking1014_7</name>
    <dbReference type="NCBI Taxonomy" id="2017147"/>
    <lineage>
        <taxon>Bacteria</taxon>
        <taxon>Candidatus Berkelbacteria</taxon>
    </lineage>
</organism>
<proteinExistence type="predicted"/>
<dbReference type="Pfam" id="PF00041">
    <property type="entry name" value="fn3"/>
    <property type="match status" value="1"/>
</dbReference>
<keyword evidence="2" id="KW-0812">Transmembrane</keyword>
<comment type="caution">
    <text evidence="6">The sequence shown here is derived from an EMBL/GenBank/DDBJ whole genome shotgun (WGS) entry which is preliminary data.</text>
</comment>
<keyword evidence="2" id="KW-1133">Transmembrane helix</keyword>
<dbReference type="AlphaFoldDB" id="A0A554LJD5"/>
<feature type="chain" id="PRO_5021702568" description="Fibronectin type-III domain-containing protein" evidence="3">
    <location>
        <begin position="40"/>
        <end position="860"/>
    </location>
</feature>
<dbReference type="Proteomes" id="UP000315689">
    <property type="component" value="Unassembled WGS sequence"/>
</dbReference>
<evidence type="ECO:0000313" key="7">
    <source>
        <dbReference type="Proteomes" id="UP000315689"/>
    </source>
</evidence>
<dbReference type="PANTHER" id="PTHR13817:SF151">
    <property type="entry name" value="TITIN"/>
    <property type="match status" value="1"/>
</dbReference>